<sequence length="280" mass="32628">MDKSWMRIADRRSRDYLKGVNDFIEFAKQNMGDERMIHCPCKKCMNSSRGTLREVKSHLKHPGIDKSYTFWVHHGECLDDDDDIDDDLENDVAVDNIDEDNNDDVHQMLDDMQRSTFIEIGHGGSESTLEIDKTKEDNLARFDKLLKDAERELYTGCKLSLLSSLLKLLHVKVLNKWSNKSWNMLVEVLQEILPEGILVVLKEVFEIELVLKVRPFAKTDYITLKEEEYNLMHWYVLNNCEELKPYLDEHGKELIAQNPTLKPEDIATVQKKAFPSWLGK</sequence>
<reference evidence="2 3" key="1">
    <citation type="submission" date="2024-11" db="EMBL/GenBank/DDBJ databases">
        <title>A near-complete genome assembly of Cinchona calisaya.</title>
        <authorList>
            <person name="Lian D.C."/>
            <person name="Zhao X.W."/>
            <person name="Wei L."/>
        </authorList>
    </citation>
    <scope>NUCLEOTIDE SEQUENCE [LARGE SCALE GENOMIC DNA]</scope>
    <source>
        <tissue evidence="2">Nenye</tissue>
    </source>
</reference>
<dbReference type="Pfam" id="PF13963">
    <property type="entry name" value="Transpos_assoc"/>
    <property type="match status" value="1"/>
</dbReference>
<dbReference type="AlphaFoldDB" id="A0ABD2XSV4"/>
<accession>A0ABD2XSV4</accession>
<dbReference type="InterPro" id="IPR029480">
    <property type="entry name" value="Transpos_assoc"/>
</dbReference>
<name>A0ABD2XSV4_9GENT</name>
<gene>
    <name evidence="2" type="ORF">ACH5RR_041046</name>
</gene>
<protein>
    <recommendedName>
        <fullName evidence="1">Transposase-associated domain-containing protein</fullName>
    </recommendedName>
</protein>
<dbReference type="Proteomes" id="UP001630127">
    <property type="component" value="Unassembled WGS sequence"/>
</dbReference>
<evidence type="ECO:0000313" key="2">
    <source>
        <dbReference type="EMBL" id="KAL3498314.1"/>
    </source>
</evidence>
<evidence type="ECO:0000313" key="3">
    <source>
        <dbReference type="Proteomes" id="UP001630127"/>
    </source>
</evidence>
<comment type="caution">
    <text evidence="2">The sequence shown here is derived from an EMBL/GenBank/DDBJ whole genome shotgun (WGS) entry which is preliminary data.</text>
</comment>
<keyword evidence="3" id="KW-1185">Reference proteome</keyword>
<evidence type="ECO:0000259" key="1">
    <source>
        <dbReference type="Pfam" id="PF13963"/>
    </source>
</evidence>
<feature type="domain" description="Transposase-associated" evidence="1">
    <location>
        <begin position="3"/>
        <end position="76"/>
    </location>
</feature>
<organism evidence="2 3">
    <name type="scientific">Cinchona calisaya</name>
    <dbReference type="NCBI Taxonomy" id="153742"/>
    <lineage>
        <taxon>Eukaryota</taxon>
        <taxon>Viridiplantae</taxon>
        <taxon>Streptophyta</taxon>
        <taxon>Embryophyta</taxon>
        <taxon>Tracheophyta</taxon>
        <taxon>Spermatophyta</taxon>
        <taxon>Magnoliopsida</taxon>
        <taxon>eudicotyledons</taxon>
        <taxon>Gunneridae</taxon>
        <taxon>Pentapetalae</taxon>
        <taxon>asterids</taxon>
        <taxon>lamiids</taxon>
        <taxon>Gentianales</taxon>
        <taxon>Rubiaceae</taxon>
        <taxon>Cinchonoideae</taxon>
        <taxon>Cinchoneae</taxon>
        <taxon>Cinchona</taxon>
    </lineage>
</organism>
<dbReference type="EMBL" id="JBJUIK010000017">
    <property type="protein sequence ID" value="KAL3498314.1"/>
    <property type="molecule type" value="Genomic_DNA"/>
</dbReference>
<proteinExistence type="predicted"/>